<keyword evidence="2" id="KW-0472">Membrane</keyword>
<keyword evidence="2" id="KW-0812">Transmembrane</keyword>
<dbReference type="Proteomes" id="UP000727993">
    <property type="component" value="Unassembled WGS sequence"/>
</dbReference>
<gene>
    <name evidence="4" type="ORF">IPN02_12570</name>
</gene>
<name>A0A936NCV4_9ACTN</name>
<evidence type="ECO:0000313" key="4">
    <source>
        <dbReference type="EMBL" id="MBK9297640.1"/>
    </source>
</evidence>
<comment type="caution">
    <text evidence="4">The sequence shown here is derived from an EMBL/GenBank/DDBJ whole genome shotgun (WGS) entry which is preliminary data.</text>
</comment>
<evidence type="ECO:0000256" key="1">
    <source>
        <dbReference type="ARBA" id="ARBA00006464"/>
    </source>
</evidence>
<dbReference type="AlphaFoldDB" id="A0A936NCV4"/>
<dbReference type="Pfam" id="PF02397">
    <property type="entry name" value="Bac_transf"/>
    <property type="match status" value="1"/>
</dbReference>
<keyword evidence="2" id="KW-1133">Transmembrane helix</keyword>
<sequence length="271" mass="30925">MERTTWTGRELNDVLDRTSPVVRVVQLEQSETVEQRPSNAPLELDEIEPYVREVLDGLDPALIPERSARYRWSKRAFDLVVAVPGLVVAAPVIGALSLLIRWESPGPAIFRQQRVGLNGRVFTFYKFRTMYTDARERFPELYDYSFDSSELESRYYKQAQDPRNTKLGVIIRQTTLDELPNLVNVIKGDASIVGPRPELPEMIRHYRPSDLRKFRVKPGLTCLAASTGRNTLTIDEQIRADVEYVTGQSFKLDLRIMLQTARTIVQSIGAV</sequence>
<dbReference type="EMBL" id="JADJZA010000007">
    <property type="protein sequence ID" value="MBK9297640.1"/>
    <property type="molecule type" value="Genomic_DNA"/>
</dbReference>
<evidence type="ECO:0000313" key="5">
    <source>
        <dbReference type="Proteomes" id="UP000727993"/>
    </source>
</evidence>
<reference evidence="4 5" key="1">
    <citation type="submission" date="2020-10" db="EMBL/GenBank/DDBJ databases">
        <title>Connecting structure to function with the recovery of over 1000 high-quality activated sludge metagenome-assembled genomes encoding full-length rRNA genes using long-read sequencing.</title>
        <authorList>
            <person name="Singleton C.M."/>
            <person name="Petriglieri F."/>
            <person name="Kristensen J.M."/>
            <person name="Kirkegaard R.H."/>
            <person name="Michaelsen T.Y."/>
            <person name="Andersen M.H."/>
            <person name="Karst S.M."/>
            <person name="Dueholm M.S."/>
            <person name="Nielsen P.H."/>
            <person name="Albertsen M."/>
        </authorList>
    </citation>
    <scope>NUCLEOTIDE SEQUENCE [LARGE SCALE GENOMIC DNA]</scope>
    <source>
        <strain evidence="4">Lyne_18-Q3-R50-59_MAXAC.006</strain>
    </source>
</reference>
<comment type="similarity">
    <text evidence="1">Belongs to the bacterial sugar transferase family.</text>
</comment>
<feature type="transmembrane region" description="Helical" evidence="2">
    <location>
        <begin position="76"/>
        <end position="102"/>
    </location>
</feature>
<dbReference type="PANTHER" id="PTHR30576:SF10">
    <property type="entry name" value="SLL5057 PROTEIN"/>
    <property type="match status" value="1"/>
</dbReference>
<dbReference type="PANTHER" id="PTHR30576">
    <property type="entry name" value="COLANIC BIOSYNTHESIS UDP-GLUCOSE LIPID CARRIER TRANSFERASE"/>
    <property type="match status" value="1"/>
</dbReference>
<proteinExistence type="inferred from homology"/>
<protein>
    <submittedName>
        <fullName evidence="4">Sugar transferase</fullName>
    </submittedName>
</protein>
<evidence type="ECO:0000256" key="2">
    <source>
        <dbReference type="SAM" id="Phobius"/>
    </source>
</evidence>
<feature type="domain" description="Bacterial sugar transferase" evidence="3">
    <location>
        <begin position="74"/>
        <end position="265"/>
    </location>
</feature>
<organism evidence="4 5">
    <name type="scientific">Candidatus Neomicrothrix subdominans</name>
    <dbReference type="NCBI Taxonomy" id="2954438"/>
    <lineage>
        <taxon>Bacteria</taxon>
        <taxon>Bacillati</taxon>
        <taxon>Actinomycetota</taxon>
        <taxon>Acidimicrobiia</taxon>
        <taxon>Acidimicrobiales</taxon>
        <taxon>Microthrixaceae</taxon>
        <taxon>Candidatus Neomicrothrix</taxon>
    </lineage>
</organism>
<evidence type="ECO:0000259" key="3">
    <source>
        <dbReference type="Pfam" id="PF02397"/>
    </source>
</evidence>
<accession>A0A936NCV4</accession>
<dbReference type="InterPro" id="IPR003362">
    <property type="entry name" value="Bact_transf"/>
</dbReference>
<keyword evidence="4" id="KW-0808">Transferase</keyword>
<dbReference type="GO" id="GO:0016780">
    <property type="term" value="F:phosphotransferase activity, for other substituted phosphate groups"/>
    <property type="evidence" value="ECO:0007669"/>
    <property type="project" value="TreeGrafter"/>
</dbReference>